<gene>
    <name evidence="7" type="ORF">MNBD_GAMMA12-3145</name>
</gene>
<feature type="domain" description="Formyl transferase C-terminal" evidence="6">
    <location>
        <begin position="207"/>
        <end position="309"/>
    </location>
</feature>
<keyword evidence="4" id="KW-0648">Protein biosynthesis</keyword>
<comment type="similarity">
    <text evidence="1">Belongs to the Fmt family.</text>
</comment>
<keyword evidence="3 7" id="KW-0808">Transferase</keyword>
<evidence type="ECO:0000259" key="5">
    <source>
        <dbReference type="Pfam" id="PF00551"/>
    </source>
</evidence>
<dbReference type="InterPro" id="IPR002376">
    <property type="entry name" value="Formyl_transf_N"/>
</dbReference>
<dbReference type="Pfam" id="PF00551">
    <property type="entry name" value="Formyl_trans_N"/>
    <property type="match status" value="1"/>
</dbReference>
<dbReference type="CDD" id="cd08704">
    <property type="entry name" value="Met_tRNA_FMT_C"/>
    <property type="match status" value="1"/>
</dbReference>
<dbReference type="SUPFAM" id="SSF50486">
    <property type="entry name" value="FMT C-terminal domain-like"/>
    <property type="match status" value="1"/>
</dbReference>
<dbReference type="Pfam" id="PF02911">
    <property type="entry name" value="Formyl_trans_C"/>
    <property type="match status" value="1"/>
</dbReference>
<evidence type="ECO:0000256" key="4">
    <source>
        <dbReference type="ARBA" id="ARBA00022917"/>
    </source>
</evidence>
<dbReference type="Gene3D" id="3.40.50.170">
    <property type="entry name" value="Formyl transferase, N-terminal domain"/>
    <property type="match status" value="1"/>
</dbReference>
<dbReference type="InterPro" id="IPR037022">
    <property type="entry name" value="Formyl_trans_C_sf"/>
</dbReference>
<dbReference type="PANTHER" id="PTHR11138:SF5">
    <property type="entry name" value="METHIONYL-TRNA FORMYLTRANSFERASE, MITOCHONDRIAL"/>
    <property type="match status" value="1"/>
</dbReference>
<evidence type="ECO:0000256" key="2">
    <source>
        <dbReference type="ARBA" id="ARBA00012261"/>
    </source>
</evidence>
<dbReference type="NCBIfam" id="TIGR00460">
    <property type="entry name" value="fmt"/>
    <property type="match status" value="1"/>
</dbReference>
<evidence type="ECO:0000259" key="6">
    <source>
        <dbReference type="Pfam" id="PF02911"/>
    </source>
</evidence>
<dbReference type="InterPro" id="IPR005794">
    <property type="entry name" value="Fmt"/>
</dbReference>
<dbReference type="AlphaFoldDB" id="A0A3B0YKD0"/>
<dbReference type="InterPro" id="IPR001555">
    <property type="entry name" value="GART_AS"/>
</dbReference>
<dbReference type="InterPro" id="IPR011034">
    <property type="entry name" value="Formyl_transferase-like_C_sf"/>
</dbReference>
<dbReference type="CDD" id="cd08646">
    <property type="entry name" value="FMT_core_Met-tRNA-FMT_N"/>
    <property type="match status" value="1"/>
</dbReference>
<dbReference type="SUPFAM" id="SSF53328">
    <property type="entry name" value="Formyltransferase"/>
    <property type="match status" value="1"/>
</dbReference>
<dbReference type="InterPro" id="IPR041711">
    <property type="entry name" value="Met-tRNA-FMT_N"/>
</dbReference>
<dbReference type="InterPro" id="IPR005793">
    <property type="entry name" value="Formyl_trans_C"/>
</dbReference>
<name>A0A3B0YKD0_9ZZZZ</name>
<sequence length="320" mass="34816">MSKPLRIVFAGTPEFSVRALAALVDSEHEVIAVLTQPDRPAGRGRQLRASPVKEYAGQCDIPVLQPDSLKNDVIQQQLKSLNADCMVVVAYGLILPEVVLTLPVHGCLNIHASLLPRWRGAAPIQRAIVAGDEYSGVTIMQMDKGLDTGDMLGIQRCKIEDNDTGSSLHYKLALMGAQLLLEVLVQMQEGSLNPQVQANALACYADKLQKAEAKIDWNDNVDNIERKIRAFNAWPVAHTLFQGKLLRIWNACPVVNPEYSSSDNNNPAGKVIEADAEGILVRCGKGALLITQVQLAGKKRVAAKEFINNRVLVATQLGEG</sequence>
<dbReference type="PROSITE" id="PS00373">
    <property type="entry name" value="GART"/>
    <property type="match status" value="1"/>
</dbReference>
<dbReference type="EC" id="2.1.2.9" evidence="2"/>
<dbReference type="FunFam" id="3.40.50.12230:FF:000001">
    <property type="entry name" value="Methionyl-tRNA formyltransferase"/>
    <property type="match status" value="1"/>
</dbReference>
<dbReference type="InterPro" id="IPR044135">
    <property type="entry name" value="Met-tRNA-FMT_C"/>
</dbReference>
<evidence type="ECO:0000256" key="1">
    <source>
        <dbReference type="ARBA" id="ARBA00010699"/>
    </source>
</evidence>
<reference evidence="7" key="1">
    <citation type="submission" date="2018-06" db="EMBL/GenBank/DDBJ databases">
        <authorList>
            <person name="Zhirakovskaya E."/>
        </authorList>
    </citation>
    <scope>NUCLEOTIDE SEQUENCE</scope>
</reference>
<dbReference type="FunFam" id="3.40.50.170:FF:000003">
    <property type="entry name" value="Methionyl-tRNA formyltransferase"/>
    <property type="match status" value="1"/>
</dbReference>
<evidence type="ECO:0000313" key="7">
    <source>
        <dbReference type="EMBL" id="VAW79871.1"/>
    </source>
</evidence>
<feature type="domain" description="Formyl transferase N-terminal" evidence="5">
    <location>
        <begin position="6"/>
        <end position="184"/>
    </location>
</feature>
<proteinExistence type="inferred from homology"/>
<dbReference type="EMBL" id="UOFL01000183">
    <property type="protein sequence ID" value="VAW79871.1"/>
    <property type="molecule type" value="Genomic_DNA"/>
</dbReference>
<dbReference type="InterPro" id="IPR036477">
    <property type="entry name" value="Formyl_transf_N_sf"/>
</dbReference>
<dbReference type="HAMAP" id="MF_00182">
    <property type="entry name" value="Formyl_trans"/>
    <property type="match status" value="1"/>
</dbReference>
<dbReference type="PANTHER" id="PTHR11138">
    <property type="entry name" value="METHIONYL-TRNA FORMYLTRANSFERASE"/>
    <property type="match status" value="1"/>
</dbReference>
<dbReference type="GO" id="GO:0005829">
    <property type="term" value="C:cytosol"/>
    <property type="evidence" value="ECO:0007669"/>
    <property type="project" value="TreeGrafter"/>
</dbReference>
<dbReference type="Gene3D" id="3.10.25.10">
    <property type="entry name" value="Formyl transferase, C-terminal domain"/>
    <property type="match status" value="1"/>
</dbReference>
<dbReference type="GO" id="GO:0004479">
    <property type="term" value="F:methionyl-tRNA formyltransferase activity"/>
    <property type="evidence" value="ECO:0007669"/>
    <property type="project" value="UniProtKB-EC"/>
</dbReference>
<evidence type="ECO:0000256" key="3">
    <source>
        <dbReference type="ARBA" id="ARBA00022679"/>
    </source>
</evidence>
<protein>
    <recommendedName>
        <fullName evidence="2">methionyl-tRNA formyltransferase</fullName>
        <ecNumber evidence="2">2.1.2.9</ecNumber>
    </recommendedName>
</protein>
<accession>A0A3B0YKD0</accession>
<organism evidence="7">
    <name type="scientific">hydrothermal vent metagenome</name>
    <dbReference type="NCBI Taxonomy" id="652676"/>
    <lineage>
        <taxon>unclassified sequences</taxon>
        <taxon>metagenomes</taxon>
        <taxon>ecological metagenomes</taxon>
    </lineage>
</organism>